<dbReference type="Gene3D" id="3.30.530.20">
    <property type="match status" value="1"/>
</dbReference>
<organism evidence="2 3">
    <name type="scientific">Sphingomonas crocodyli</name>
    <dbReference type="NCBI Taxonomy" id="1979270"/>
    <lineage>
        <taxon>Bacteria</taxon>
        <taxon>Pseudomonadati</taxon>
        <taxon>Pseudomonadota</taxon>
        <taxon>Alphaproteobacteria</taxon>
        <taxon>Sphingomonadales</taxon>
        <taxon>Sphingomonadaceae</taxon>
        <taxon>Sphingomonas</taxon>
    </lineage>
</organism>
<reference evidence="2 3" key="1">
    <citation type="submission" date="2019-01" db="EMBL/GenBank/DDBJ databases">
        <authorList>
            <person name="Chen W.-M."/>
        </authorList>
    </citation>
    <scope>NUCLEOTIDE SEQUENCE [LARGE SCALE GENOMIC DNA]</scope>
    <source>
        <strain evidence="2 3">CCP-7</strain>
    </source>
</reference>
<dbReference type="OrthoDB" id="7448864at2"/>
<gene>
    <name evidence="2" type="ORF">EOD43_04170</name>
</gene>
<evidence type="ECO:0000313" key="3">
    <source>
        <dbReference type="Proteomes" id="UP000282971"/>
    </source>
</evidence>
<feature type="region of interest" description="Disordered" evidence="1">
    <location>
        <begin position="142"/>
        <end position="162"/>
    </location>
</feature>
<dbReference type="Pfam" id="PF10604">
    <property type="entry name" value="Polyketide_cyc2"/>
    <property type="match status" value="1"/>
</dbReference>
<evidence type="ECO:0000313" key="2">
    <source>
        <dbReference type="EMBL" id="RVT93100.1"/>
    </source>
</evidence>
<protein>
    <recommendedName>
        <fullName evidence="4">SRPBCC domain-containing protein</fullName>
    </recommendedName>
</protein>
<dbReference type="Proteomes" id="UP000282971">
    <property type="component" value="Unassembled WGS sequence"/>
</dbReference>
<dbReference type="EMBL" id="SACN01000001">
    <property type="protein sequence ID" value="RVT93100.1"/>
    <property type="molecule type" value="Genomic_DNA"/>
</dbReference>
<dbReference type="SUPFAM" id="SSF55961">
    <property type="entry name" value="Bet v1-like"/>
    <property type="match status" value="1"/>
</dbReference>
<proteinExistence type="predicted"/>
<evidence type="ECO:0008006" key="4">
    <source>
        <dbReference type="Google" id="ProtNLM"/>
    </source>
</evidence>
<evidence type="ECO:0000256" key="1">
    <source>
        <dbReference type="SAM" id="MobiDB-lite"/>
    </source>
</evidence>
<dbReference type="InterPro" id="IPR019587">
    <property type="entry name" value="Polyketide_cyclase/dehydratase"/>
</dbReference>
<sequence>MVRIRTATIIPGSPLRTWTALVDGGQRRAWHPIFQLTDPIEIGITQYKLRLHNWKKPPAGEASVDVLEKPKTFSWSCGLRFVLTVREIYELEEDGAGTYLTHSLEFRGILARLVVAAVRRNFAKMLAESDDRLSRYLRWRSAQTPHAAGKTKSSPRHGRKSR</sequence>
<dbReference type="InterPro" id="IPR023393">
    <property type="entry name" value="START-like_dom_sf"/>
</dbReference>
<keyword evidence="3" id="KW-1185">Reference proteome</keyword>
<dbReference type="RefSeq" id="WP_127741373.1">
    <property type="nucleotide sequence ID" value="NZ_SACN01000001.1"/>
</dbReference>
<comment type="caution">
    <text evidence="2">The sequence shown here is derived from an EMBL/GenBank/DDBJ whole genome shotgun (WGS) entry which is preliminary data.</text>
</comment>
<accession>A0A437M5T9</accession>
<name>A0A437M5T9_9SPHN</name>
<feature type="compositionally biased region" description="Basic residues" evidence="1">
    <location>
        <begin position="153"/>
        <end position="162"/>
    </location>
</feature>
<dbReference type="AlphaFoldDB" id="A0A437M5T9"/>